<reference evidence="2" key="1">
    <citation type="submission" date="2021-03" db="EMBL/GenBank/DDBJ databases">
        <authorList>
            <person name="Bekaert M."/>
        </authorList>
    </citation>
    <scope>NUCLEOTIDE SEQUENCE</scope>
</reference>
<evidence type="ECO:0000256" key="1">
    <source>
        <dbReference type="SAM" id="MobiDB-lite"/>
    </source>
</evidence>
<comment type="caution">
    <text evidence="2">The sequence shown here is derived from an EMBL/GenBank/DDBJ whole genome shotgun (WGS) entry which is preliminary data.</text>
</comment>
<protein>
    <submittedName>
        <fullName evidence="2">Uncharacterized protein</fullName>
    </submittedName>
</protein>
<dbReference type="OrthoDB" id="6082425at2759"/>
<dbReference type="Proteomes" id="UP000683360">
    <property type="component" value="Unassembled WGS sequence"/>
</dbReference>
<evidence type="ECO:0000313" key="2">
    <source>
        <dbReference type="EMBL" id="CAG2254441.1"/>
    </source>
</evidence>
<name>A0A8S3VE21_MYTED</name>
<feature type="compositionally biased region" description="Polar residues" evidence="1">
    <location>
        <begin position="113"/>
        <end position="123"/>
    </location>
</feature>
<organism evidence="2 3">
    <name type="scientific">Mytilus edulis</name>
    <name type="common">Blue mussel</name>
    <dbReference type="NCBI Taxonomy" id="6550"/>
    <lineage>
        <taxon>Eukaryota</taxon>
        <taxon>Metazoa</taxon>
        <taxon>Spiralia</taxon>
        <taxon>Lophotrochozoa</taxon>
        <taxon>Mollusca</taxon>
        <taxon>Bivalvia</taxon>
        <taxon>Autobranchia</taxon>
        <taxon>Pteriomorphia</taxon>
        <taxon>Mytilida</taxon>
        <taxon>Mytiloidea</taxon>
        <taxon>Mytilidae</taxon>
        <taxon>Mytilinae</taxon>
        <taxon>Mytilus</taxon>
    </lineage>
</organism>
<proteinExistence type="predicted"/>
<feature type="region of interest" description="Disordered" evidence="1">
    <location>
        <begin position="92"/>
        <end position="137"/>
    </location>
</feature>
<keyword evidence="3" id="KW-1185">Reference proteome</keyword>
<feature type="compositionally biased region" description="Polar residues" evidence="1">
    <location>
        <begin position="92"/>
        <end position="105"/>
    </location>
</feature>
<accession>A0A8S3VE21</accession>
<dbReference type="EMBL" id="CAJPWZ010003244">
    <property type="protein sequence ID" value="CAG2254441.1"/>
    <property type="molecule type" value="Genomic_DNA"/>
</dbReference>
<dbReference type="AlphaFoldDB" id="A0A8S3VE21"/>
<evidence type="ECO:0000313" key="3">
    <source>
        <dbReference type="Proteomes" id="UP000683360"/>
    </source>
</evidence>
<gene>
    <name evidence="2" type="ORF">MEDL_65917</name>
</gene>
<sequence length="494" mass="56301">MSDKDMIERDVIREEIPNVPLLICLFHVLRTFKREVTTEKLGISKDERILALELLQKMAYARTEDSYSEFYRELKDTNLESVISGMASSKENFDNSVCPESSNQPMKRRHTESGASSDNNSEQVKYKGNKKKRNSEVENNFVSHPEESMHSEADSEKTIFPLGTLIKKNISDWTAMDLSPFRMNFEKCANIEDVFFNGLSHFAMKKEWSPRILKLGFRSPEDKVKCECFQYAIDNIINIDCNNIEEIEFSDLSKIRHIIEDAHWIADYVGTSDVRDRICRELSSCLKIFIWQLLFVVGRQKNDILEGVSDGMFQELFVNFARIFSLNIVSSSSVPNYPLTVCGRGLVACPDAILCHPTDTGLEKICAVITVKQCNQDVDLARNLRDLQRTSYSQQFGSSLIGQHGGQFLCTLPFSVFGNDGMYGFIVQGTNVTLTSFKPDEGYYDNLCNGCLHNKVATVTHSRTYNILRKDDRKQLVQTFLDIGKLLKFVTDEG</sequence>